<dbReference type="Proteomes" id="UP000683925">
    <property type="component" value="Unassembled WGS sequence"/>
</dbReference>
<reference evidence="7" key="1">
    <citation type="submission" date="2021-01" db="EMBL/GenBank/DDBJ databases">
        <authorList>
            <consortium name="Genoscope - CEA"/>
            <person name="William W."/>
        </authorList>
    </citation>
    <scope>NUCLEOTIDE SEQUENCE</scope>
</reference>
<feature type="binding site" evidence="4">
    <location>
        <position position="215"/>
    </location>
    <ligand>
        <name>ATP</name>
        <dbReference type="ChEBI" id="CHEBI:30616"/>
    </ligand>
</feature>
<accession>A0A8S1X6L3</accession>
<feature type="domain" description="Protein kinase" evidence="6">
    <location>
        <begin position="186"/>
        <end position="441"/>
    </location>
</feature>
<dbReference type="PROSITE" id="PS00107">
    <property type="entry name" value="PROTEIN_KINASE_ATP"/>
    <property type="match status" value="1"/>
</dbReference>
<dbReference type="FunFam" id="3.30.200.20:FF:000042">
    <property type="entry name" value="Aurora kinase A"/>
    <property type="match status" value="1"/>
</dbReference>
<evidence type="ECO:0000259" key="6">
    <source>
        <dbReference type="PROSITE" id="PS50011"/>
    </source>
</evidence>
<evidence type="ECO:0000313" key="8">
    <source>
        <dbReference type="Proteomes" id="UP000683925"/>
    </source>
</evidence>
<dbReference type="OMA" id="QINNGKW"/>
<evidence type="ECO:0000313" key="7">
    <source>
        <dbReference type="EMBL" id="CAD8196369.1"/>
    </source>
</evidence>
<protein>
    <recommendedName>
        <fullName evidence="6">Protein kinase domain-containing protein</fullName>
    </recommendedName>
</protein>
<feature type="region of interest" description="Disordered" evidence="5">
    <location>
        <begin position="470"/>
        <end position="491"/>
    </location>
</feature>
<evidence type="ECO:0000256" key="5">
    <source>
        <dbReference type="SAM" id="MobiDB-lite"/>
    </source>
</evidence>
<dbReference type="PROSITE" id="PS50011">
    <property type="entry name" value="PROTEIN_KINASE_DOM"/>
    <property type="match status" value="1"/>
</dbReference>
<dbReference type="GO" id="GO:0005524">
    <property type="term" value="F:ATP binding"/>
    <property type="evidence" value="ECO:0007669"/>
    <property type="project" value="UniProtKB-UniRule"/>
</dbReference>
<feature type="compositionally biased region" description="Polar residues" evidence="5">
    <location>
        <begin position="476"/>
        <end position="491"/>
    </location>
</feature>
<dbReference type="FunFam" id="1.10.510.10:FF:000571">
    <property type="entry name" value="Maternal embryonic leucine zipper kinase"/>
    <property type="match status" value="1"/>
</dbReference>
<comment type="subunit">
    <text evidence="1">Monomer.</text>
</comment>
<evidence type="ECO:0000256" key="3">
    <source>
        <dbReference type="ARBA" id="ARBA00022840"/>
    </source>
</evidence>
<dbReference type="OrthoDB" id="40902at2759"/>
<dbReference type="PROSITE" id="PS00108">
    <property type="entry name" value="PROTEIN_KINASE_ST"/>
    <property type="match status" value="1"/>
</dbReference>
<evidence type="ECO:0000256" key="4">
    <source>
        <dbReference type="PROSITE-ProRule" id="PRU10141"/>
    </source>
</evidence>
<keyword evidence="8" id="KW-1185">Reference proteome</keyword>
<sequence>MKCNCRPYNLNFQMRHQQQQIISNKQRTNLKLKSMTCLLSEIIYNTKANCFAFQFLQYIYNMAATQSFFSETYDTRFPTWCYEACPCDTQSIAFSAHLKIQINNGKWKTKLLQIKNEFILTNTKQNDFKWMCYLNATMKVIKNPREQTTTLELSQGPNIVAIRGDIENLLKIIKRYTIQEEFRMKFQLVKKLGQGAFAEVYSAKKKQTEDYFAVKMFEKSLINSHLDKQSLLKEIKVLRTIYHESTVSLLELYETQCYIYLVMELLKGGNLSSYLDKNAPLSEKQTAQIIYNLLVSLNHINSFGIFHRDLKPDNIVFREKGNLDSLCVTDYGLADFYNQEAKYLFHRCGSVGFVAPEILHDFAYDLKVDLYSVGIIMYCALSGTIPFEGNTHQKVQQNYKGEVKTSNLNLSLKGLQFINSILQPYPSKRIDLQEALIHPWFLEQNLNNLKVFKLKNKKASITNQNVMLTPPIGKSSPFSTPRSPQSPITNPLQQSSFLTKIAGKKLSNFQLEDASTPRENQRCNTQCNFLKKIAIRKSIFNHLEPLKRQKQTE</sequence>
<keyword evidence="2 4" id="KW-0547">Nucleotide-binding</keyword>
<dbReference type="InterPro" id="IPR008271">
    <property type="entry name" value="Ser/Thr_kinase_AS"/>
</dbReference>
<evidence type="ECO:0000256" key="1">
    <source>
        <dbReference type="ARBA" id="ARBA00011245"/>
    </source>
</evidence>
<comment type="caution">
    <text evidence="7">The sequence shown here is derived from an EMBL/GenBank/DDBJ whole genome shotgun (WGS) entry which is preliminary data.</text>
</comment>
<dbReference type="Pfam" id="PF00069">
    <property type="entry name" value="Pkinase"/>
    <property type="match status" value="1"/>
</dbReference>
<dbReference type="SMART" id="SM00220">
    <property type="entry name" value="S_TKc"/>
    <property type="match status" value="1"/>
</dbReference>
<dbReference type="GO" id="GO:0004672">
    <property type="term" value="F:protein kinase activity"/>
    <property type="evidence" value="ECO:0007669"/>
    <property type="project" value="InterPro"/>
</dbReference>
<dbReference type="PANTHER" id="PTHR24347">
    <property type="entry name" value="SERINE/THREONINE-PROTEIN KINASE"/>
    <property type="match status" value="1"/>
</dbReference>
<evidence type="ECO:0000256" key="2">
    <source>
        <dbReference type="ARBA" id="ARBA00022741"/>
    </source>
</evidence>
<name>A0A8S1X6L3_PAROT</name>
<dbReference type="EMBL" id="CAJJDP010000111">
    <property type="protein sequence ID" value="CAD8196369.1"/>
    <property type="molecule type" value="Genomic_DNA"/>
</dbReference>
<proteinExistence type="predicted"/>
<dbReference type="AlphaFoldDB" id="A0A8S1X6L3"/>
<keyword evidence="3 4" id="KW-0067">ATP-binding</keyword>
<dbReference type="InterPro" id="IPR017441">
    <property type="entry name" value="Protein_kinase_ATP_BS"/>
</dbReference>
<organism evidence="7 8">
    <name type="scientific">Paramecium octaurelia</name>
    <dbReference type="NCBI Taxonomy" id="43137"/>
    <lineage>
        <taxon>Eukaryota</taxon>
        <taxon>Sar</taxon>
        <taxon>Alveolata</taxon>
        <taxon>Ciliophora</taxon>
        <taxon>Intramacronucleata</taxon>
        <taxon>Oligohymenophorea</taxon>
        <taxon>Peniculida</taxon>
        <taxon>Parameciidae</taxon>
        <taxon>Paramecium</taxon>
    </lineage>
</organism>
<dbReference type="InterPro" id="IPR000719">
    <property type="entry name" value="Prot_kinase_dom"/>
</dbReference>
<gene>
    <name evidence="7" type="ORF">POCTA_138.1.T1110143</name>
</gene>